<dbReference type="PANTHER" id="PTHR30024">
    <property type="entry name" value="ALIPHATIC SULFONATES-BINDING PROTEIN-RELATED"/>
    <property type="match status" value="1"/>
</dbReference>
<feature type="signal peptide" evidence="1">
    <location>
        <begin position="1"/>
        <end position="27"/>
    </location>
</feature>
<name>A0A1I2PIE3_9CLOT</name>
<sequence length="332" mass="36307">MRFIKRNKIIILALSMMLLMISGCGSSSPDNNAKKEPVDINVYVPEGLPAITMAKLMKDKPEIAAGYNVTYTVEKTSDSLVAKVLNEEADIAVVPSTLPAQAANKGLDYKLAATAGWGSLYVISSEDIKDLASVKGKEIYTIGKGLTPDVVLRYVLSQNSVDPDKDVTLTYLNGATELAPAFISGKAKVAVVPEPMLSQILSKKPETKIVASLNDQWKEKQSSNYGYPQSSLIIKGKVAKEHKAFVDSFLKEYEKSIAFANEKPEELGQYSEDLGLTLSKALAPKVMERANINYVAIDKSKDDYAKYYDVIMKFAPKSIGGKIPDEGLYMQK</sequence>
<dbReference type="InterPro" id="IPR015168">
    <property type="entry name" value="SsuA/THI5"/>
</dbReference>
<accession>A0A1I2PIE3</accession>
<evidence type="ECO:0000313" key="3">
    <source>
        <dbReference type="EMBL" id="SFG15330.1"/>
    </source>
</evidence>
<dbReference type="AlphaFoldDB" id="A0A1I2PIE3"/>
<dbReference type="RefSeq" id="WP_233429141.1">
    <property type="nucleotide sequence ID" value="NZ_BAAACD010000002.1"/>
</dbReference>
<feature type="chain" id="PRO_5039340774" evidence="1">
    <location>
        <begin position="28"/>
        <end position="332"/>
    </location>
</feature>
<dbReference type="PROSITE" id="PS51257">
    <property type="entry name" value="PROKAR_LIPOPROTEIN"/>
    <property type="match status" value="1"/>
</dbReference>
<keyword evidence="4" id="KW-1185">Reference proteome</keyword>
<keyword evidence="1" id="KW-0732">Signal</keyword>
<organism evidence="3 4">
    <name type="scientific">Clostridium cadaveris</name>
    <dbReference type="NCBI Taxonomy" id="1529"/>
    <lineage>
        <taxon>Bacteria</taxon>
        <taxon>Bacillati</taxon>
        <taxon>Bacillota</taxon>
        <taxon>Clostridia</taxon>
        <taxon>Eubacteriales</taxon>
        <taxon>Clostridiaceae</taxon>
        <taxon>Clostridium</taxon>
    </lineage>
</organism>
<dbReference type="Gene3D" id="3.40.190.10">
    <property type="entry name" value="Periplasmic binding protein-like II"/>
    <property type="match status" value="2"/>
</dbReference>
<dbReference type="eggNOG" id="COG0715">
    <property type="taxonomic scope" value="Bacteria"/>
</dbReference>
<gene>
    <name evidence="3" type="ORF">SAMN04487885_12932</name>
</gene>
<evidence type="ECO:0000256" key="1">
    <source>
        <dbReference type="SAM" id="SignalP"/>
    </source>
</evidence>
<evidence type="ECO:0000313" key="4">
    <source>
        <dbReference type="Proteomes" id="UP000182135"/>
    </source>
</evidence>
<feature type="domain" description="SsuA/THI5-like" evidence="2">
    <location>
        <begin position="65"/>
        <end position="266"/>
    </location>
</feature>
<reference evidence="3 4" key="1">
    <citation type="submission" date="2016-10" db="EMBL/GenBank/DDBJ databases">
        <authorList>
            <person name="de Groot N.N."/>
        </authorList>
    </citation>
    <scope>NUCLEOTIDE SEQUENCE [LARGE SCALE GENOMIC DNA]</scope>
    <source>
        <strain evidence="3 4">NLAE-zl-G419</strain>
    </source>
</reference>
<dbReference type="PANTHER" id="PTHR30024:SF46">
    <property type="entry name" value="ABC TRANSPORTER, SUBSTRATE-BINDING LIPOPROTEIN"/>
    <property type="match status" value="1"/>
</dbReference>
<proteinExistence type="predicted"/>
<protein>
    <submittedName>
        <fullName evidence="3">NitT/TauT family transport system substrate-binding protein</fullName>
    </submittedName>
</protein>
<dbReference type="Proteomes" id="UP000182135">
    <property type="component" value="Unassembled WGS sequence"/>
</dbReference>
<dbReference type="EMBL" id="FOOE01000029">
    <property type="protein sequence ID" value="SFG15330.1"/>
    <property type="molecule type" value="Genomic_DNA"/>
</dbReference>
<dbReference type="STRING" id="1529.SAMN04487885_12932"/>
<evidence type="ECO:0000259" key="2">
    <source>
        <dbReference type="Pfam" id="PF09084"/>
    </source>
</evidence>
<dbReference type="InterPro" id="IPR027024">
    <property type="entry name" value="UCP027386_ABC_sbc_TM0202"/>
</dbReference>
<dbReference type="SUPFAM" id="SSF53850">
    <property type="entry name" value="Periplasmic binding protein-like II"/>
    <property type="match status" value="1"/>
</dbReference>
<dbReference type="Pfam" id="PF09084">
    <property type="entry name" value="NMT1"/>
    <property type="match status" value="1"/>
</dbReference>
<dbReference type="PIRSF" id="PIRSF027386">
    <property type="entry name" value="UCP027386_ABC_sbc_TM0202"/>
    <property type="match status" value="1"/>
</dbReference>